<feature type="transmembrane region" description="Helical" evidence="3">
    <location>
        <begin position="336"/>
        <end position="362"/>
    </location>
</feature>
<keyword evidence="7" id="KW-1185">Reference proteome</keyword>
<keyword evidence="3" id="KW-1133">Transmembrane helix</keyword>
<sequence length="488" mass="56022">IRIIKRLLIVDTVKTIKSALITNYHKNCSSCSNFSVCIGYDIDLSRNICVCPLNRTDSRCLISFDPCTEVSPNRHGQCVPVDECYDSTIQFRCVCNPGWSINYCEKRSASINMSFVDEIKMPSVKIALIHLILPHYGSICHFTTNGYAMSLDAILGSHVRAITKSIFHQTIIIKISVLLLGLLIGIVTILNIFATDTFTQKRPRQIACGWYLLISSFLGRFTMITLMFKIIFLVHFEQGNITCSLTEFQLQWLPTSFEWLHARVSIERALAVLQQARYSNQASLCRVKWIVSSLFLAMAIICSPELIFRRILVGRQDQRTWCVFTFSVTKKYRTTILYGISNLLLFIMPLTIDFITSIIIIIDTLSLKENTTICIEPKYNRIAPQPNTHGVNNFNAQQNKNNKFIVLRNRLRPIKRQLIKYKHILIAPTLLGVFSMSRVVMVFTFVCTKLNQSSFFALFAYLIGFFPSTTILFKFVLSSREYRQVYFM</sequence>
<evidence type="ECO:0000313" key="5">
    <source>
        <dbReference type="EMBL" id="CAF3863422.1"/>
    </source>
</evidence>
<evidence type="ECO:0000313" key="6">
    <source>
        <dbReference type="EMBL" id="CAF4278865.1"/>
    </source>
</evidence>
<dbReference type="PROSITE" id="PS50026">
    <property type="entry name" value="EGF_3"/>
    <property type="match status" value="1"/>
</dbReference>
<feature type="non-terminal residue" evidence="5">
    <location>
        <position position="1"/>
    </location>
</feature>
<keyword evidence="3" id="KW-0812">Transmembrane</keyword>
<evidence type="ECO:0000256" key="3">
    <source>
        <dbReference type="SAM" id="Phobius"/>
    </source>
</evidence>
<dbReference type="Proteomes" id="UP000663842">
    <property type="component" value="Unassembled WGS sequence"/>
</dbReference>
<dbReference type="InterPro" id="IPR000152">
    <property type="entry name" value="EGF-type_Asp/Asn_hydroxyl_site"/>
</dbReference>
<protein>
    <recommendedName>
        <fullName evidence="4">EGF-like domain-containing protein</fullName>
    </recommendedName>
</protein>
<feature type="disulfide bond" evidence="2">
    <location>
        <begin position="95"/>
        <end position="104"/>
    </location>
</feature>
<comment type="caution">
    <text evidence="2">Lacks conserved residue(s) required for the propagation of feature annotation.</text>
</comment>
<dbReference type="Proteomes" id="UP000663866">
    <property type="component" value="Unassembled WGS sequence"/>
</dbReference>
<feature type="domain" description="EGF-like" evidence="4">
    <location>
        <begin position="63"/>
        <end position="105"/>
    </location>
</feature>
<organism evidence="5 7">
    <name type="scientific">Rotaria magnacalcarata</name>
    <dbReference type="NCBI Taxonomy" id="392030"/>
    <lineage>
        <taxon>Eukaryota</taxon>
        <taxon>Metazoa</taxon>
        <taxon>Spiralia</taxon>
        <taxon>Gnathifera</taxon>
        <taxon>Rotifera</taxon>
        <taxon>Eurotatoria</taxon>
        <taxon>Bdelloidea</taxon>
        <taxon>Philodinida</taxon>
        <taxon>Philodinidae</taxon>
        <taxon>Rotaria</taxon>
    </lineage>
</organism>
<evidence type="ECO:0000256" key="1">
    <source>
        <dbReference type="ARBA" id="ARBA00023157"/>
    </source>
</evidence>
<keyword evidence="2" id="KW-0245">EGF-like domain</keyword>
<evidence type="ECO:0000313" key="7">
    <source>
        <dbReference type="Proteomes" id="UP000663866"/>
    </source>
</evidence>
<accession>A0A819FBA7</accession>
<feature type="transmembrane region" description="Helical" evidence="3">
    <location>
        <begin position="209"/>
        <end position="232"/>
    </location>
</feature>
<gene>
    <name evidence="5" type="ORF">OVN521_LOCUS7511</name>
    <name evidence="6" type="ORF">UXM345_LOCUS32230</name>
</gene>
<dbReference type="EMBL" id="CAJOBG010000832">
    <property type="protein sequence ID" value="CAF3863422.1"/>
    <property type="molecule type" value="Genomic_DNA"/>
</dbReference>
<dbReference type="PROSITE" id="PS00010">
    <property type="entry name" value="ASX_HYDROXYL"/>
    <property type="match status" value="1"/>
</dbReference>
<dbReference type="AlphaFoldDB" id="A0A819FBA7"/>
<dbReference type="PROSITE" id="PS01186">
    <property type="entry name" value="EGF_2"/>
    <property type="match status" value="1"/>
</dbReference>
<keyword evidence="1 2" id="KW-1015">Disulfide bond</keyword>
<feature type="transmembrane region" description="Helical" evidence="3">
    <location>
        <begin position="458"/>
        <end position="477"/>
    </location>
</feature>
<name>A0A819FBA7_9BILA</name>
<reference evidence="5" key="1">
    <citation type="submission" date="2021-02" db="EMBL/GenBank/DDBJ databases">
        <authorList>
            <person name="Nowell W R."/>
        </authorList>
    </citation>
    <scope>NUCLEOTIDE SEQUENCE</scope>
</reference>
<evidence type="ECO:0000259" key="4">
    <source>
        <dbReference type="PROSITE" id="PS50026"/>
    </source>
</evidence>
<feature type="transmembrane region" description="Helical" evidence="3">
    <location>
        <begin position="287"/>
        <end position="308"/>
    </location>
</feature>
<proteinExistence type="predicted"/>
<feature type="transmembrane region" description="Helical" evidence="3">
    <location>
        <begin position="171"/>
        <end position="194"/>
    </location>
</feature>
<dbReference type="Gene3D" id="1.20.1070.10">
    <property type="entry name" value="Rhodopsin 7-helix transmembrane proteins"/>
    <property type="match status" value="1"/>
</dbReference>
<dbReference type="InterPro" id="IPR000742">
    <property type="entry name" value="EGF"/>
</dbReference>
<dbReference type="Gene3D" id="2.10.25.10">
    <property type="entry name" value="Laminin"/>
    <property type="match status" value="1"/>
</dbReference>
<feature type="transmembrane region" description="Helical" evidence="3">
    <location>
        <begin position="424"/>
        <end position="446"/>
    </location>
</feature>
<evidence type="ECO:0000256" key="2">
    <source>
        <dbReference type="PROSITE-ProRule" id="PRU00076"/>
    </source>
</evidence>
<comment type="caution">
    <text evidence="5">The sequence shown here is derived from an EMBL/GenBank/DDBJ whole genome shotgun (WGS) entry which is preliminary data.</text>
</comment>
<keyword evidence="3" id="KW-0472">Membrane</keyword>
<dbReference type="EMBL" id="CAJOBF010009648">
    <property type="protein sequence ID" value="CAF4278865.1"/>
    <property type="molecule type" value="Genomic_DNA"/>
</dbReference>